<dbReference type="FunFam" id="3.40.605.10:FF:000007">
    <property type="entry name" value="NAD/NADP-dependent betaine aldehyde dehydrogenase"/>
    <property type="match status" value="1"/>
</dbReference>
<evidence type="ECO:0000256" key="1">
    <source>
        <dbReference type="ARBA" id="ARBA00009986"/>
    </source>
</evidence>
<dbReference type="OMA" id="MDYGPAP"/>
<proteinExistence type="inferred from homology"/>
<keyword evidence="2 4" id="KW-0560">Oxidoreductase</keyword>
<comment type="similarity">
    <text evidence="1 4">Belongs to the aldehyde dehydrogenase family.</text>
</comment>
<protein>
    <recommendedName>
        <fullName evidence="6">Aldehyde dehydrogenase domain-containing protein</fullName>
    </recommendedName>
</protein>
<dbReference type="InterPro" id="IPR016161">
    <property type="entry name" value="Ald_DH/histidinol_DH"/>
</dbReference>
<dbReference type="InterPro" id="IPR016163">
    <property type="entry name" value="Ald_DH_C"/>
</dbReference>
<organism evidence="7 8">
    <name type="scientific">Pocillopora damicornis</name>
    <name type="common">Cauliflower coral</name>
    <name type="synonym">Millepora damicornis</name>
    <dbReference type="NCBI Taxonomy" id="46731"/>
    <lineage>
        <taxon>Eukaryota</taxon>
        <taxon>Metazoa</taxon>
        <taxon>Cnidaria</taxon>
        <taxon>Anthozoa</taxon>
        <taxon>Hexacorallia</taxon>
        <taxon>Scleractinia</taxon>
        <taxon>Astrocoeniina</taxon>
        <taxon>Pocilloporidae</taxon>
        <taxon>Pocillopora</taxon>
    </lineage>
</organism>
<dbReference type="STRING" id="46731.A0A3M6TIC1"/>
<dbReference type="InterPro" id="IPR016162">
    <property type="entry name" value="Ald_DH_N"/>
</dbReference>
<dbReference type="InterPro" id="IPR015590">
    <property type="entry name" value="Aldehyde_DH_dom"/>
</dbReference>
<gene>
    <name evidence="7" type="ORF">pdam_00003269</name>
</gene>
<dbReference type="SUPFAM" id="SSF53720">
    <property type="entry name" value="ALDH-like"/>
    <property type="match status" value="2"/>
</dbReference>
<dbReference type="FunFam" id="3.40.309.10:FF:000012">
    <property type="entry name" value="Betaine aldehyde dehydrogenase"/>
    <property type="match status" value="1"/>
</dbReference>
<dbReference type="InterPro" id="IPR029510">
    <property type="entry name" value="Ald_DH_CS_GLU"/>
</dbReference>
<reference evidence="7 8" key="1">
    <citation type="journal article" date="2018" name="Sci. Rep.">
        <title>Comparative analysis of the Pocillopora damicornis genome highlights role of immune system in coral evolution.</title>
        <authorList>
            <person name="Cunning R."/>
            <person name="Bay R.A."/>
            <person name="Gillette P."/>
            <person name="Baker A.C."/>
            <person name="Traylor-Knowles N."/>
        </authorList>
    </citation>
    <scope>NUCLEOTIDE SEQUENCE [LARGE SCALE GENOMIC DNA]</scope>
    <source>
        <strain evidence="7">RSMAS</strain>
        <tissue evidence="7">Whole animal</tissue>
    </source>
</reference>
<name>A0A3M6TIC1_POCDA</name>
<feature type="compositionally biased region" description="Polar residues" evidence="5">
    <location>
        <begin position="1"/>
        <end position="16"/>
    </location>
</feature>
<evidence type="ECO:0000313" key="7">
    <source>
        <dbReference type="EMBL" id="RMX41059.1"/>
    </source>
</evidence>
<dbReference type="CDD" id="cd07111">
    <property type="entry name" value="ALDH_F16"/>
    <property type="match status" value="1"/>
</dbReference>
<feature type="domain" description="Aldehyde dehydrogenase" evidence="6">
    <location>
        <begin position="66"/>
        <end position="510"/>
    </location>
</feature>
<accession>A0A3M6TIC1</accession>
<dbReference type="Gene3D" id="3.40.309.10">
    <property type="entry name" value="Aldehyde Dehydrogenase, Chain A, domain 2"/>
    <property type="match status" value="1"/>
</dbReference>
<dbReference type="PROSITE" id="PS00687">
    <property type="entry name" value="ALDEHYDE_DEHYDR_GLU"/>
    <property type="match status" value="1"/>
</dbReference>
<sequence>MASVRTETIASSNGKSTGPAKLNKDPTIAQIFESLEYGPAPEAASSVDSWLEEHGRDFGHFVNGKWVKPEGRKVYETRNPSTGEKLASTMQGEQEDIDQAVGAAREAFKSWSKLPGHVRARYLYSIARHVQKHARLLAVLESMDNGKPIRETRDADVQIVARHLYHHAGWAQLMDSEMRDWKPVGVVAAIVPWNFPLMLLCWKVCPALAMGNTVVLKPATYTRLSALLFAEICAEAGLPPGVFNVVTGNGAFGSLLAAHLDVDKVAFTGSTEVGKVLRRLTAGSGKKLSLELGGKSPVVVFDSADLDSTVEGIVDAIWFNQGQVCSAGSRLIVQETCAKQLVDKIKERMTHLRLGHCLDKVIDMGAIVDPSQKKAIEAFVEEARKEGAEVYQSCACMPSNGSYYPPTLITNVQPVSKIVMEEVFGPVLTVLTFRTAKEGIALANNTNYGLGGSVWTENLSLALEVAMSIKAGSVWVNGHNLFDAAAGFGGYRESGFGRDGGKEGLYEYVYPSWQARPRPSVDDYDVKSFGSSVPAKVLNPNSNPIKLPDASSGKAGIAPLPSIDHTYKVYIGGAQKRPDGNYSRPVLDPNGQVLGQVGEGNRKDIRDAVEAAHKAAPGWGKRAAHNRAQIVYYMAENLELRHSELSQRLCDMTGCSVEEAKKEVDITIQRLFYWGAYADKYGGAVQETPFYGATVKIHEPVGVIGITCPESCPLLAFVSLLAPAVIRGNTVVIIPSQKHPMIAVDMYQIFDTSDLPGGVINIVTGDGDHLTKYLSEHQDVQAIWYFGSAEGSKFVEWSSAVNVKRTFVNYGESRDWFENAQGQGEEFLFHSTECKNVWLPMGDIFAN</sequence>
<dbReference type="EMBL" id="RCHS01003527">
    <property type="protein sequence ID" value="RMX41059.1"/>
    <property type="molecule type" value="Genomic_DNA"/>
</dbReference>
<feature type="region of interest" description="Disordered" evidence="5">
    <location>
        <begin position="1"/>
        <end position="24"/>
    </location>
</feature>
<dbReference type="AlphaFoldDB" id="A0A3M6TIC1"/>
<feature type="active site" evidence="3">
    <location>
        <position position="291"/>
    </location>
</feature>
<evidence type="ECO:0000259" key="6">
    <source>
        <dbReference type="Pfam" id="PF00171"/>
    </source>
</evidence>
<dbReference type="Pfam" id="PF00171">
    <property type="entry name" value="Aldedh"/>
    <property type="match status" value="2"/>
</dbReference>
<dbReference type="OrthoDB" id="310895at2759"/>
<dbReference type="Gene3D" id="3.40.605.10">
    <property type="entry name" value="Aldehyde Dehydrogenase, Chain A, domain 1"/>
    <property type="match status" value="2"/>
</dbReference>
<evidence type="ECO:0000256" key="3">
    <source>
        <dbReference type="PROSITE-ProRule" id="PRU10007"/>
    </source>
</evidence>
<dbReference type="PANTHER" id="PTHR11699">
    <property type="entry name" value="ALDEHYDE DEHYDROGENASE-RELATED"/>
    <property type="match status" value="1"/>
</dbReference>
<keyword evidence="8" id="KW-1185">Reference proteome</keyword>
<evidence type="ECO:0000256" key="5">
    <source>
        <dbReference type="SAM" id="MobiDB-lite"/>
    </source>
</evidence>
<evidence type="ECO:0000256" key="4">
    <source>
        <dbReference type="RuleBase" id="RU003345"/>
    </source>
</evidence>
<feature type="domain" description="Aldehyde dehydrogenase" evidence="6">
    <location>
        <begin position="585"/>
        <end position="811"/>
    </location>
</feature>
<dbReference type="Proteomes" id="UP000275408">
    <property type="component" value="Unassembled WGS sequence"/>
</dbReference>
<evidence type="ECO:0000313" key="8">
    <source>
        <dbReference type="Proteomes" id="UP000275408"/>
    </source>
</evidence>
<evidence type="ECO:0000256" key="2">
    <source>
        <dbReference type="ARBA" id="ARBA00023002"/>
    </source>
</evidence>
<dbReference type="GO" id="GO:0016620">
    <property type="term" value="F:oxidoreductase activity, acting on the aldehyde or oxo group of donors, NAD or NADP as acceptor"/>
    <property type="evidence" value="ECO:0007669"/>
    <property type="project" value="InterPro"/>
</dbReference>
<comment type="caution">
    <text evidence="7">The sequence shown here is derived from an EMBL/GenBank/DDBJ whole genome shotgun (WGS) entry which is preliminary data.</text>
</comment>